<dbReference type="GO" id="GO:0004181">
    <property type="term" value="F:metallocarboxypeptidase activity"/>
    <property type="evidence" value="ECO:0007669"/>
    <property type="project" value="InterPro"/>
</dbReference>
<gene>
    <name evidence="2" type="ORF">AB5J50_18240</name>
</gene>
<dbReference type="Pfam" id="PF00246">
    <property type="entry name" value="Peptidase_M14"/>
    <property type="match status" value="1"/>
</dbReference>
<evidence type="ECO:0000313" key="2">
    <source>
        <dbReference type="EMBL" id="XDQ62602.1"/>
    </source>
</evidence>
<keyword evidence="2" id="KW-0121">Carboxypeptidase</keyword>
<organism evidence="2">
    <name type="scientific">Streptomyces sp. R35</name>
    <dbReference type="NCBI Taxonomy" id="3238630"/>
    <lineage>
        <taxon>Bacteria</taxon>
        <taxon>Bacillati</taxon>
        <taxon>Actinomycetota</taxon>
        <taxon>Actinomycetes</taxon>
        <taxon>Kitasatosporales</taxon>
        <taxon>Streptomycetaceae</taxon>
        <taxon>Streptomyces</taxon>
    </lineage>
</organism>
<keyword evidence="2" id="KW-0645">Protease</keyword>
<dbReference type="RefSeq" id="WP_369259334.1">
    <property type="nucleotide sequence ID" value="NZ_CP163440.1"/>
</dbReference>
<dbReference type="AlphaFoldDB" id="A0AB39S8F5"/>
<dbReference type="EMBL" id="CP163440">
    <property type="protein sequence ID" value="XDQ62602.1"/>
    <property type="molecule type" value="Genomic_DNA"/>
</dbReference>
<protein>
    <submittedName>
        <fullName evidence="2">M14 family zinc carboxypeptidase</fullName>
    </submittedName>
</protein>
<dbReference type="SUPFAM" id="SSF53187">
    <property type="entry name" value="Zn-dependent exopeptidases"/>
    <property type="match status" value="1"/>
</dbReference>
<keyword evidence="2" id="KW-0378">Hydrolase</keyword>
<dbReference type="GO" id="GO:0008270">
    <property type="term" value="F:zinc ion binding"/>
    <property type="evidence" value="ECO:0007669"/>
    <property type="project" value="InterPro"/>
</dbReference>
<reference evidence="2" key="1">
    <citation type="submission" date="2024-07" db="EMBL/GenBank/DDBJ databases">
        <authorList>
            <person name="Yu S.T."/>
        </authorList>
    </citation>
    <scope>NUCLEOTIDE SEQUENCE</scope>
    <source>
        <strain evidence="2">R35</strain>
    </source>
</reference>
<dbReference type="InterPro" id="IPR000834">
    <property type="entry name" value="Peptidase_M14"/>
</dbReference>
<evidence type="ECO:0000259" key="1">
    <source>
        <dbReference type="Pfam" id="PF00246"/>
    </source>
</evidence>
<feature type="domain" description="Peptidase M14" evidence="1">
    <location>
        <begin position="19"/>
        <end position="110"/>
    </location>
</feature>
<name>A0AB39S8F5_9ACTN</name>
<proteinExistence type="predicted"/>
<accession>A0AB39S8F5</accession>
<dbReference type="GO" id="GO:0006508">
    <property type="term" value="P:proteolysis"/>
    <property type="evidence" value="ECO:0007669"/>
    <property type="project" value="InterPro"/>
</dbReference>
<dbReference type="Gene3D" id="3.40.630.10">
    <property type="entry name" value="Zn peptidases"/>
    <property type="match status" value="1"/>
</dbReference>
<sequence length="423" mass="46276">MRTPLHPVLPTVDELERRARALVTAAPGVLRLRSVGESRAGRPLWLLSAGRGDRQILTVAGAHANEPVGGASALRLARLFARRPEALERLGCTWHFLLCLDPDGARLAHGWMPEEPEPSLEECHRHFYRPAFARQPESLPAPGEERAPLPESAALVRLLDELRPVAQFTLHGIEVGGAFVMLTRKVPGVARAFRETAARLRIPLDRHPSDGPDWRLDPPGVLVLPADHGARERDPSGFVAESTWLYPRRYGTLTVLVETPAWCAPAVSDARPAAAPQREIARVSEVLLGQTRELLAVLDGCEGAVAAVPQELAPLRDAARELIDVAPSIVDSWASEEQSAYRGHFATLGISARRIPLRAAAMLRRALARTDPEAADTLANLVREWCRELEKAYDLRWVPVSAQTGLHVRTMIDTARLVCATGG</sequence>